<feature type="compositionally biased region" description="Basic and acidic residues" evidence="1">
    <location>
        <begin position="417"/>
        <end position="428"/>
    </location>
</feature>
<dbReference type="Pfam" id="PF13565">
    <property type="entry name" value="HTH_32"/>
    <property type="match status" value="1"/>
</dbReference>
<dbReference type="SUPFAM" id="SSF46689">
    <property type="entry name" value="Homeodomain-like"/>
    <property type="match status" value="1"/>
</dbReference>
<evidence type="ECO:0000313" key="3">
    <source>
        <dbReference type="EMBL" id="ATB34547.1"/>
    </source>
</evidence>
<dbReference type="KEGG" id="mbd:MEBOL_008052"/>
<keyword evidence="4" id="KW-1185">Reference proteome</keyword>
<dbReference type="InterPro" id="IPR009057">
    <property type="entry name" value="Homeodomain-like_sf"/>
</dbReference>
<dbReference type="Gene3D" id="3.30.420.10">
    <property type="entry name" value="Ribonuclease H-like superfamily/Ribonuclease H"/>
    <property type="match status" value="1"/>
</dbReference>
<feature type="region of interest" description="Disordered" evidence="1">
    <location>
        <begin position="407"/>
        <end position="455"/>
    </location>
</feature>
<reference evidence="3 4" key="1">
    <citation type="submission" date="2017-06" db="EMBL/GenBank/DDBJ databases">
        <authorList>
            <person name="Kim H.J."/>
            <person name="Triplett B.A."/>
        </authorList>
    </citation>
    <scope>NUCLEOTIDE SEQUENCE [LARGE SCALE GENOMIC DNA]</scope>
    <source>
        <strain evidence="3 4">DSM 14713</strain>
    </source>
</reference>
<dbReference type="InterPro" id="IPR001584">
    <property type="entry name" value="Integrase_cat-core"/>
</dbReference>
<evidence type="ECO:0000256" key="1">
    <source>
        <dbReference type="SAM" id="MobiDB-lite"/>
    </source>
</evidence>
<dbReference type="EMBL" id="CP022163">
    <property type="protein sequence ID" value="ATB34547.1"/>
    <property type="molecule type" value="Genomic_DNA"/>
</dbReference>
<dbReference type="RefSeq" id="WP_157823995.1">
    <property type="nucleotide sequence ID" value="NZ_CP022163.1"/>
</dbReference>
<feature type="domain" description="Integrase catalytic" evidence="2">
    <location>
        <begin position="161"/>
        <end position="327"/>
    </location>
</feature>
<gene>
    <name evidence="3" type="ORF">MEBOL_008052</name>
</gene>
<dbReference type="InterPro" id="IPR012337">
    <property type="entry name" value="RNaseH-like_sf"/>
</dbReference>
<sequence>MEGLTPKSHAEAVAVFRHGVLGALTQAQLEKGQLRAALLSLSQQRFRPPGAQATRGFSLPTLERWYYAYKRQGLAGLLPTARGDKGRALALTPAQRQLLLDIRREHPSASVPLMLRTLEADGRLTTGAVSAATVRRLLREAGHTRQALRDASSRHTRLRWQAEAPMALWHGDVCHGPSLTLEDKTLPLRLHALLDDASRYVVALEAHHSEREVDMLGLLVRALRRHGKPDALYLDNGSTYRGDTLATACARLGTTLLHARPYDPQARGKMERFWRTLREGCLDFLGGAASLHDVNVRLWAFLDAHYHRAPHSSLLGRSPLAVFQSHTPTPDGFDEQRLREALTVRLRRRVRRDTTVSLGGEDYEMDAGHLAGRVVTLCRCLVDAREAPWVEHEGQRIALHPVDPVRNSRRERPWRRPHLDETVPRHPAFDPPRALLDKATGRPQSHAANEDGGEA</sequence>
<evidence type="ECO:0000259" key="2">
    <source>
        <dbReference type="PROSITE" id="PS50994"/>
    </source>
</evidence>
<dbReference type="AlphaFoldDB" id="A0A250ITN5"/>
<dbReference type="GO" id="GO:0003676">
    <property type="term" value="F:nucleic acid binding"/>
    <property type="evidence" value="ECO:0007669"/>
    <property type="project" value="InterPro"/>
</dbReference>
<dbReference type="Pfam" id="PF00665">
    <property type="entry name" value="rve"/>
    <property type="match status" value="1"/>
</dbReference>
<evidence type="ECO:0000313" key="4">
    <source>
        <dbReference type="Proteomes" id="UP000217289"/>
    </source>
</evidence>
<organism evidence="3 4">
    <name type="scientific">Melittangium boletus DSM 14713</name>
    <dbReference type="NCBI Taxonomy" id="1294270"/>
    <lineage>
        <taxon>Bacteria</taxon>
        <taxon>Pseudomonadati</taxon>
        <taxon>Myxococcota</taxon>
        <taxon>Myxococcia</taxon>
        <taxon>Myxococcales</taxon>
        <taxon>Cystobacterineae</taxon>
        <taxon>Archangiaceae</taxon>
        <taxon>Melittangium</taxon>
    </lineage>
</organism>
<dbReference type="PANTHER" id="PTHR35004:SF6">
    <property type="entry name" value="TRANSPOSASE"/>
    <property type="match status" value="1"/>
</dbReference>
<protein>
    <recommendedName>
        <fullName evidence="2">Integrase catalytic domain-containing protein</fullName>
    </recommendedName>
</protein>
<proteinExistence type="predicted"/>
<name>A0A250ITN5_9BACT</name>
<dbReference type="SUPFAM" id="SSF53098">
    <property type="entry name" value="Ribonuclease H-like"/>
    <property type="match status" value="1"/>
</dbReference>
<dbReference type="Proteomes" id="UP000217289">
    <property type="component" value="Chromosome"/>
</dbReference>
<accession>A0A250ITN5</accession>
<dbReference type="PROSITE" id="PS50994">
    <property type="entry name" value="INTEGRASE"/>
    <property type="match status" value="1"/>
</dbReference>
<dbReference type="GO" id="GO:0015074">
    <property type="term" value="P:DNA integration"/>
    <property type="evidence" value="ECO:0007669"/>
    <property type="project" value="InterPro"/>
</dbReference>
<dbReference type="PANTHER" id="PTHR35004">
    <property type="entry name" value="TRANSPOSASE RV3428C-RELATED"/>
    <property type="match status" value="1"/>
</dbReference>
<dbReference type="OrthoDB" id="5522631at2"/>
<dbReference type="InterPro" id="IPR036397">
    <property type="entry name" value="RNaseH_sf"/>
</dbReference>